<protein>
    <submittedName>
        <fullName evidence="2">Uncharacterized protein</fullName>
    </submittedName>
</protein>
<proteinExistence type="predicted"/>
<dbReference type="STRING" id="2711.A0A067FZR8"/>
<feature type="non-terminal residue" evidence="2">
    <location>
        <position position="1"/>
    </location>
</feature>
<evidence type="ECO:0000256" key="1">
    <source>
        <dbReference type="SAM" id="Phobius"/>
    </source>
</evidence>
<dbReference type="EMBL" id="KK784893">
    <property type="protein sequence ID" value="KDO68961.1"/>
    <property type="molecule type" value="Genomic_DNA"/>
</dbReference>
<gene>
    <name evidence="2" type="ORF">CISIN_1g0072712mg</name>
</gene>
<dbReference type="EMBL" id="KK784893">
    <property type="protein sequence ID" value="KDO68962.1"/>
    <property type="molecule type" value="Genomic_DNA"/>
</dbReference>
<name>A0A067FZR8_CITSI</name>
<keyword evidence="1" id="KW-0472">Membrane</keyword>
<keyword evidence="3" id="KW-1185">Reference proteome</keyword>
<dbReference type="Proteomes" id="UP000027120">
    <property type="component" value="Unassembled WGS sequence"/>
</dbReference>
<keyword evidence="1" id="KW-1133">Transmembrane helix</keyword>
<sequence length="52" mass="6175">RIFTAVKWLLLFVTLSVAVAAGLYYGYKGLLKLSDWMNEVEEQRQRKRFPRI</sequence>
<dbReference type="EMBL" id="KK784893">
    <property type="protein sequence ID" value="KDO68957.1"/>
    <property type="molecule type" value="Genomic_DNA"/>
</dbReference>
<organism evidence="2 3">
    <name type="scientific">Citrus sinensis</name>
    <name type="common">Sweet orange</name>
    <name type="synonym">Citrus aurantium var. sinensis</name>
    <dbReference type="NCBI Taxonomy" id="2711"/>
    <lineage>
        <taxon>Eukaryota</taxon>
        <taxon>Viridiplantae</taxon>
        <taxon>Streptophyta</taxon>
        <taxon>Embryophyta</taxon>
        <taxon>Tracheophyta</taxon>
        <taxon>Spermatophyta</taxon>
        <taxon>Magnoliopsida</taxon>
        <taxon>eudicotyledons</taxon>
        <taxon>Gunneridae</taxon>
        <taxon>Pentapetalae</taxon>
        <taxon>rosids</taxon>
        <taxon>malvids</taxon>
        <taxon>Sapindales</taxon>
        <taxon>Rutaceae</taxon>
        <taxon>Aurantioideae</taxon>
        <taxon>Citrus</taxon>
    </lineage>
</organism>
<dbReference type="EMBL" id="KK784893">
    <property type="protein sequence ID" value="KDO68958.1"/>
    <property type="molecule type" value="Genomic_DNA"/>
</dbReference>
<dbReference type="EMBL" id="KK784893">
    <property type="protein sequence ID" value="KDO68960.1"/>
    <property type="molecule type" value="Genomic_DNA"/>
</dbReference>
<feature type="transmembrane region" description="Helical" evidence="1">
    <location>
        <begin position="6"/>
        <end position="27"/>
    </location>
</feature>
<dbReference type="EMBL" id="KK784893">
    <property type="protein sequence ID" value="KDO68959.1"/>
    <property type="molecule type" value="Genomic_DNA"/>
</dbReference>
<dbReference type="AlphaFoldDB" id="A0A067FZR8"/>
<evidence type="ECO:0000313" key="3">
    <source>
        <dbReference type="Proteomes" id="UP000027120"/>
    </source>
</evidence>
<keyword evidence="1" id="KW-0812">Transmembrane</keyword>
<reference evidence="2 3" key="1">
    <citation type="submission" date="2014-04" db="EMBL/GenBank/DDBJ databases">
        <authorList>
            <consortium name="International Citrus Genome Consortium"/>
            <person name="Gmitter F."/>
            <person name="Chen C."/>
            <person name="Farmerie W."/>
            <person name="Harkins T."/>
            <person name="Desany B."/>
            <person name="Mohiuddin M."/>
            <person name="Kodira C."/>
            <person name="Borodovsky M."/>
            <person name="Lomsadze A."/>
            <person name="Burns P."/>
            <person name="Jenkins J."/>
            <person name="Prochnik S."/>
            <person name="Shu S."/>
            <person name="Chapman J."/>
            <person name="Pitluck S."/>
            <person name="Schmutz J."/>
            <person name="Rokhsar D."/>
        </authorList>
    </citation>
    <scope>NUCLEOTIDE SEQUENCE</scope>
</reference>
<accession>A0A067FZR8</accession>
<evidence type="ECO:0000313" key="2">
    <source>
        <dbReference type="EMBL" id="KDO68957.1"/>
    </source>
</evidence>